<dbReference type="WBParaSite" id="GPUH_0001774801-mRNA-1">
    <property type="protein sequence ID" value="GPUH_0001774801-mRNA-1"/>
    <property type="gene ID" value="GPUH_0001774801"/>
</dbReference>
<dbReference type="Gene3D" id="3.30.1120.90">
    <property type="entry name" value="Nucleosome assembly protein"/>
    <property type="match status" value="1"/>
</dbReference>
<dbReference type="InterPro" id="IPR002164">
    <property type="entry name" value="NAP_family"/>
</dbReference>
<protein>
    <submittedName>
        <fullName evidence="3">Nucleosome assembly protein 1-like 1</fullName>
    </submittedName>
</protein>
<evidence type="ECO:0000256" key="1">
    <source>
        <dbReference type="ARBA" id="ARBA00009947"/>
    </source>
</evidence>
<accession>A0A183E9T4</accession>
<dbReference type="AlphaFoldDB" id="A0A183E9T4"/>
<dbReference type="InterPro" id="IPR037231">
    <property type="entry name" value="NAP-like_sf"/>
</dbReference>
<dbReference type="SUPFAM" id="SSF143113">
    <property type="entry name" value="NAP-like"/>
    <property type="match status" value="1"/>
</dbReference>
<reference evidence="3" key="1">
    <citation type="submission" date="2016-06" db="UniProtKB">
        <authorList>
            <consortium name="WormBaseParasite"/>
        </authorList>
    </citation>
    <scope>IDENTIFICATION</scope>
</reference>
<proteinExistence type="inferred from homology"/>
<dbReference type="Pfam" id="PF00956">
    <property type="entry name" value="NAP"/>
    <property type="match status" value="1"/>
</dbReference>
<evidence type="ECO:0000256" key="2">
    <source>
        <dbReference type="RuleBase" id="RU003876"/>
    </source>
</evidence>
<dbReference type="PANTHER" id="PTHR11875">
    <property type="entry name" value="TESTIS-SPECIFIC Y-ENCODED PROTEIN"/>
    <property type="match status" value="1"/>
</dbReference>
<sequence length="176" mass="20758">LVPFENFQSYTLVFHFGPNEYFTQTELKKWYELQVHPKPDEIFDYDGPLVINTKGTQIDWKDGKNVTKKVIKKKQRRGTSGASRFVTKVIKVDSFFNFFDPPKVKDKNEINEDDDTADQELLQADFEIGQLFRDQIVPRAVLFYTGESTADNDIFDEYDDMEEYDEDEVFKLHFLL</sequence>
<comment type="similarity">
    <text evidence="1 2">Belongs to the nucleosome assembly protein (NAP) family.</text>
</comment>
<organism evidence="3">
    <name type="scientific">Gongylonema pulchrum</name>
    <dbReference type="NCBI Taxonomy" id="637853"/>
    <lineage>
        <taxon>Eukaryota</taxon>
        <taxon>Metazoa</taxon>
        <taxon>Ecdysozoa</taxon>
        <taxon>Nematoda</taxon>
        <taxon>Chromadorea</taxon>
        <taxon>Rhabditida</taxon>
        <taxon>Spirurina</taxon>
        <taxon>Spiruromorpha</taxon>
        <taxon>Spiruroidea</taxon>
        <taxon>Gongylonematidae</taxon>
        <taxon>Gongylonema</taxon>
    </lineage>
</organism>
<dbReference type="GO" id="GO:0006334">
    <property type="term" value="P:nucleosome assembly"/>
    <property type="evidence" value="ECO:0007669"/>
    <property type="project" value="InterPro"/>
</dbReference>
<dbReference type="GO" id="GO:0005634">
    <property type="term" value="C:nucleus"/>
    <property type="evidence" value="ECO:0007669"/>
    <property type="project" value="InterPro"/>
</dbReference>
<name>A0A183E9T4_9BILA</name>
<evidence type="ECO:0000313" key="3">
    <source>
        <dbReference type="WBParaSite" id="GPUH_0001774801-mRNA-1"/>
    </source>
</evidence>